<evidence type="ECO:0000256" key="6">
    <source>
        <dbReference type="SAM" id="Phobius"/>
    </source>
</evidence>
<keyword evidence="5 8" id="KW-0560">Oxidoreductase</keyword>
<dbReference type="EC" id="1.-.-.-" evidence="8"/>
<keyword evidence="6" id="KW-0472">Membrane</keyword>
<dbReference type="PRINTS" id="PR01001">
    <property type="entry name" value="FADG3PDH"/>
</dbReference>
<comment type="similarity">
    <text evidence="2">Belongs to the FAD-dependent glycerol-3-phosphate dehydrogenase family.</text>
</comment>
<evidence type="ECO:0000256" key="5">
    <source>
        <dbReference type="ARBA" id="ARBA00023002"/>
    </source>
</evidence>
<gene>
    <name evidence="8" type="ORF">V6256_06035</name>
</gene>
<evidence type="ECO:0000256" key="3">
    <source>
        <dbReference type="ARBA" id="ARBA00022630"/>
    </source>
</evidence>
<evidence type="ECO:0000259" key="7">
    <source>
        <dbReference type="Pfam" id="PF01266"/>
    </source>
</evidence>
<evidence type="ECO:0000256" key="4">
    <source>
        <dbReference type="ARBA" id="ARBA00022827"/>
    </source>
</evidence>
<dbReference type="Gene3D" id="1.10.8.870">
    <property type="entry name" value="Alpha-glycerophosphate oxidase, cap domain"/>
    <property type="match status" value="1"/>
</dbReference>
<dbReference type="Gene3D" id="3.50.50.60">
    <property type="entry name" value="FAD/NAD(P)-binding domain"/>
    <property type="match status" value="1"/>
</dbReference>
<reference evidence="8 9" key="1">
    <citation type="submission" date="2024-02" db="EMBL/GenBank/DDBJ databases">
        <title>Bacteria isolated from the canopy kelp, Nereocystis luetkeana.</title>
        <authorList>
            <person name="Pfister C.A."/>
            <person name="Younker I.T."/>
            <person name="Light S.H."/>
        </authorList>
    </citation>
    <scope>NUCLEOTIDE SEQUENCE [LARGE SCALE GENOMIC DNA]</scope>
    <source>
        <strain evidence="8 9">TI.1.05</strain>
    </source>
</reference>
<evidence type="ECO:0000256" key="2">
    <source>
        <dbReference type="ARBA" id="ARBA00007330"/>
    </source>
</evidence>
<keyword evidence="4" id="KW-0274">FAD</keyword>
<dbReference type="Pfam" id="PF01266">
    <property type="entry name" value="DAO"/>
    <property type="match status" value="1"/>
</dbReference>
<evidence type="ECO:0000313" key="9">
    <source>
        <dbReference type="Proteomes" id="UP001369082"/>
    </source>
</evidence>
<dbReference type="EMBL" id="JBAKAZ010000016">
    <property type="protein sequence ID" value="MEL0629162.1"/>
    <property type="molecule type" value="Genomic_DNA"/>
</dbReference>
<accession>A0ABU9GPD6</accession>
<organism evidence="8 9">
    <name type="scientific">Psychromonas aquatilis</name>
    <dbReference type="NCBI Taxonomy" id="2005072"/>
    <lineage>
        <taxon>Bacteria</taxon>
        <taxon>Pseudomonadati</taxon>
        <taxon>Pseudomonadota</taxon>
        <taxon>Gammaproteobacteria</taxon>
        <taxon>Alteromonadales</taxon>
        <taxon>Psychromonadaceae</taxon>
        <taxon>Psychromonas</taxon>
    </lineage>
</organism>
<comment type="cofactor">
    <cofactor evidence="1">
        <name>FAD</name>
        <dbReference type="ChEBI" id="CHEBI:57692"/>
    </cofactor>
</comment>
<keyword evidence="9" id="KW-1185">Reference proteome</keyword>
<dbReference type="RefSeq" id="WP_341597174.1">
    <property type="nucleotide sequence ID" value="NZ_JBAKAZ010000016.1"/>
</dbReference>
<evidence type="ECO:0000256" key="1">
    <source>
        <dbReference type="ARBA" id="ARBA00001974"/>
    </source>
</evidence>
<dbReference type="Gene3D" id="3.30.9.10">
    <property type="entry name" value="D-Amino Acid Oxidase, subunit A, domain 2"/>
    <property type="match status" value="1"/>
</dbReference>
<proteinExistence type="inferred from homology"/>
<dbReference type="PANTHER" id="PTHR11985">
    <property type="entry name" value="GLYCEROL-3-PHOSPHATE DEHYDROGENASE"/>
    <property type="match status" value="1"/>
</dbReference>
<dbReference type="InterPro" id="IPR036188">
    <property type="entry name" value="FAD/NAD-bd_sf"/>
</dbReference>
<keyword evidence="6" id="KW-1133">Transmembrane helix</keyword>
<keyword evidence="3" id="KW-0285">Flavoprotein</keyword>
<keyword evidence="6" id="KW-0812">Transmembrane</keyword>
<dbReference type="GO" id="GO:0016491">
    <property type="term" value="F:oxidoreductase activity"/>
    <property type="evidence" value="ECO:0007669"/>
    <property type="project" value="UniProtKB-KW"/>
</dbReference>
<feature type="transmembrane region" description="Helical" evidence="6">
    <location>
        <begin position="108"/>
        <end position="125"/>
    </location>
</feature>
<comment type="caution">
    <text evidence="8">The sequence shown here is derived from an EMBL/GenBank/DDBJ whole genome shotgun (WGS) entry which is preliminary data.</text>
</comment>
<dbReference type="InterPro" id="IPR038299">
    <property type="entry name" value="DAO_C_sf"/>
</dbReference>
<dbReference type="InterPro" id="IPR006076">
    <property type="entry name" value="FAD-dep_OxRdtase"/>
</dbReference>
<sequence length="537" mass="60101">MSFNRANNIKQLAKEELDVLILGGGINGAVAAASLAAKGVKVGLIDKGDFAGATSSNSSNLAWGGIKYLESHEYKLVNKLCKSRNNLMKHYPSSVTEVRFLTTIQKGFRFPVWFVFMGTLAYWLFGRLFTMAPKYLTRKAIKQLEPNIEVSGAQAGFEYSDAFLKDNDSRFVFNFIATAAKKSAIVANYVESVKAVRENNQWVIDAKDNTTEETFTIKAKTLINACGPLVDQVNKSTKQKTSHHHLFSKGVHLTVERISKEHRVLAFFASDGRLFFVLPMGSKTCIGTTDNQVKSHNATVTDEDRQFILDNANTLLALDKPLTKEDIIAERCGVRPLAIEAEEGVADWVALSRKHAIDVNKQDKHISIFGGKLTDCINVGDEVADIVKDLGVSMQKNDSLWYGEPSDTVKSRFMKAMVEVDKLTPKGALEPLSTRFWRRYAEDAFTLLEAIKKDPSKAELALEHTEFTWAEIDWVAENEMIVNLDDLLRRRSKATLVIRKEDLDNAKGLEAVSKRLFGEKAEQKVAEFRNSTNFNRI</sequence>
<dbReference type="Proteomes" id="UP001369082">
    <property type="component" value="Unassembled WGS sequence"/>
</dbReference>
<evidence type="ECO:0000313" key="8">
    <source>
        <dbReference type="EMBL" id="MEL0629162.1"/>
    </source>
</evidence>
<dbReference type="SUPFAM" id="SSF51905">
    <property type="entry name" value="FAD/NAD(P)-binding domain"/>
    <property type="match status" value="1"/>
</dbReference>
<dbReference type="InterPro" id="IPR000447">
    <property type="entry name" value="G3P_DH_FAD-dep"/>
</dbReference>
<protein>
    <submittedName>
        <fullName evidence="8">Glycerol-3-phosphate dehydrogenase/oxidase</fullName>
        <ecNumber evidence="8">1.-.-.-</ecNumber>
    </submittedName>
</protein>
<feature type="domain" description="FAD dependent oxidoreductase" evidence="7">
    <location>
        <begin position="18"/>
        <end position="337"/>
    </location>
</feature>
<name>A0ABU9GPD6_9GAMM</name>
<dbReference type="PANTHER" id="PTHR11985:SF15">
    <property type="entry name" value="GLYCEROL-3-PHOSPHATE DEHYDROGENASE, MITOCHONDRIAL"/>
    <property type="match status" value="1"/>
</dbReference>